<evidence type="ECO:0000256" key="4">
    <source>
        <dbReference type="ARBA" id="ARBA00022840"/>
    </source>
</evidence>
<organism evidence="11 12">
    <name type="scientific">Cucurbita argyrosperma subsp. sororia</name>
    <dbReference type="NCBI Taxonomy" id="37648"/>
    <lineage>
        <taxon>Eukaryota</taxon>
        <taxon>Viridiplantae</taxon>
        <taxon>Streptophyta</taxon>
        <taxon>Embryophyta</taxon>
        <taxon>Tracheophyta</taxon>
        <taxon>Spermatophyta</taxon>
        <taxon>Magnoliopsida</taxon>
        <taxon>eudicotyledons</taxon>
        <taxon>Gunneridae</taxon>
        <taxon>Pentapetalae</taxon>
        <taxon>rosids</taxon>
        <taxon>fabids</taxon>
        <taxon>Cucurbitales</taxon>
        <taxon>Cucurbitaceae</taxon>
        <taxon>Cucurbiteae</taxon>
        <taxon>Cucurbita</taxon>
    </lineage>
</organism>
<dbReference type="Proteomes" id="UP000685013">
    <property type="component" value="Chromosome 4"/>
</dbReference>
<feature type="region of interest" description="Disordered" evidence="9">
    <location>
        <begin position="484"/>
        <end position="538"/>
    </location>
</feature>
<evidence type="ECO:0000259" key="10">
    <source>
        <dbReference type="PROSITE" id="PS50067"/>
    </source>
</evidence>
<feature type="compositionally biased region" description="Polar residues" evidence="9">
    <location>
        <begin position="497"/>
        <end position="514"/>
    </location>
</feature>
<evidence type="ECO:0000256" key="9">
    <source>
        <dbReference type="SAM" id="MobiDB-lite"/>
    </source>
</evidence>
<dbReference type="PANTHER" id="PTHR47968">
    <property type="entry name" value="CENTROMERE PROTEIN E"/>
    <property type="match status" value="1"/>
</dbReference>
<feature type="region of interest" description="Disordered" evidence="9">
    <location>
        <begin position="620"/>
        <end position="654"/>
    </location>
</feature>
<evidence type="ECO:0000256" key="6">
    <source>
        <dbReference type="ARBA" id="ARBA00023175"/>
    </source>
</evidence>
<keyword evidence="6 7" id="KW-0505">Motor protein</keyword>
<dbReference type="Pfam" id="PF00225">
    <property type="entry name" value="Kinesin"/>
    <property type="match status" value="1"/>
</dbReference>
<dbReference type="SMART" id="SM00129">
    <property type="entry name" value="KISc"/>
    <property type="match status" value="1"/>
</dbReference>
<feature type="non-terminal residue" evidence="11">
    <location>
        <position position="1"/>
    </location>
</feature>
<evidence type="ECO:0000256" key="8">
    <source>
        <dbReference type="SAM" id="Coils"/>
    </source>
</evidence>
<feature type="compositionally biased region" description="Basic and acidic residues" evidence="9">
    <location>
        <begin position="826"/>
        <end position="835"/>
    </location>
</feature>
<feature type="binding site" evidence="7">
    <location>
        <begin position="160"/>
        <end position="167"/>
    </location>
    <ligand>
        <name>ATP</name>
        <dbReference type="ChEBI" id="CHEBI:30616"/>
    </ligand>
</feature>
<name>A0AAV6NNC8_9ROSI</name>
<sequence>MNGVLRLFSSTSYISNAGPKLFCLFILPQHALDFGTVTEDRFGVNCWTALFHCPLEDHLGGKAVRFCRPYCRFAAVKPRGDGEKWELSVTKSYQWKIQVGVKREFWNGLSVAERSIYPSVYTFDRVFGCGCSTRKVYEEGAKEVALSVVSGVNSTIFAYGQTSSGKTYTMSGITEYTIADIYDHIEKHTERDFLLKFSAIEIYNESVRDLLSLDNTPLRLLDDPERGTTVEKLTEETLRGWNHFKQLLYLCEAQRQVGETSLNEASSRSHQILRLTVESSAREFLGNDKSSSLTATVNFVDLAGSERASQSLSAGARLKEGCHINRSLLTLGTVIRKLSKGRNGHIPFRDSKLTRILQSSLGGNARTAIICTMSPAQIHVEQSRNTLFFASCAKEVVTNAQVNVVVSDKALVKQLQRELARLESELRSCGQASVSTDSTLIREKDIQIEKLKKDLRELTLERDYAQSQVKDLLKMVEEDKPLISSTESDDQYPKLQARSSWNFENRPSETTGMTDSRIHGDVSGSFDPSQYSGANSRSDDNFMHLVEVEKNFLQGKSSPRVSSMVPFRVDAQQHMEVEELSCENSEDRCKEVRCIEMEESSVNGYLVSTMPGSSPERYIDSTAPSPLANTTTSKVADNGQSKNCKLESSPSGEDIESNNFSPFYVVQSPETPSPWVLEKDICCSGGLKLTRSKSCITSLTRSLSTENIKEIQGTPPIWNGKYFIGRPEGFQIKLAALKYDVENERSSVTCSQTSQKSASKDAVSEQNIDVLEDDKSDITTSATEVEHDQISKVESENKLLDTTKQMSNLETENCLLDATVPGAKPKPIESEKNVEDLSMVSTESDRISPSKWPSEFKRLQKDIIELWHTCYVSLVHRTYFFLLFKGGDLADSIYMEVEFRRLSFLKHTFSQGNRTVENGQTQPALSLKALRGERQMLCRQMQKRLSKKQREALFVEWGIGLNSNNRRLQLAHLLWNDAKDMDHVRRSAAIVAQLVNYVEPDEASREMFGLNFAPRPDARGITSLETKNEGCLLIDCIEFDVPCSTNLIGFDFEISAAWLTVFPFCFFRGKFWRRLSFFEDPGSVAMAMQQQHLDKMQLRQSYRNLWHTDLIRTIQADTPYCCLALWCGPCVSYLLRKRALYNDMSRYVCCAGYMPCSGRCGESKCPEFCLCTEVFLCFGNSVASTRFLLQDEFNIQTTKCDNCIIGFMFCLQQIACIFSIVALIVGSEEIQEASQLLSCLADMVYCSVCACMQTQHKIEMDKRDGMFGPQVMAVPPFQQMSRIDQAIPPSVGHAPQPAYGQPYPAQGYPAPGYPQSSYGPYGHNY</sequence>
<dbReference type="GO" id="GO:0003777">
    <property type="term" value="F:microtubule motor activity"/>
    <property type="evidence" value="ECO:0007669"/>
    <property type="project" value="InterPro"/>
</dbReference>
<dbReference type="EMBL" id="JAGKQH010000004">
    <property type="protein sequence ID" value="KAG6600570.1"/>
    <property type="molecule type" value="Genomic_DNA"/>
</dbReference>
<keyword evidence="4 7" id="KW-0067">ATP-binding</keyword>
<proteinExistence type="inferred from homology"/>
<dbReference type="PROSITE" id="PS50067">
    <property type="entry name" value="KINESIN_MOTOR_2"/>
    <property type="match status" value="1"/>
</dbReference>
<keyword evidence="12" id="KW-1185">Reference proteome</keyword>
<reference evidence="11 12" key="1">
    <citation type="journal article" date="2021" name="Hortic Res">
        <title>The domestication of Cucurbita argyrosperma as revealed by the genome of its wild relative.</title>
        <authorList>
            <person name="Barrera-Redondo J."/>
            <person name="Sanchez-de la Vega G."/>
            <person name="Aguirre-Liguori J.A."/>
            <person name="Castellanos-Morales G."/>
            <person name="Gutierrez-Guerrero Y.T."/>
            <person name="Aguirre-Dugua X."/>
            <person name="Aguirre-Planter E."/>
            <person name="Tenaillon M.I."/>
            <person name="Lira-Saade R."/>
            <person name="Eguiarte L.E."/>
        </authorList>
    </citation>
    <scope>NUCLEOTIDE SEQUENCE [LARGE SCALE GENOMIC DNA]</scope>
    <source>
        <strain evidence="11">JBR-2021</strain>
    </source>
</reference>
<evidence type="ECO:0000313" key="11">
    <source>
        <dbReference type="EMBL" id="KAG6600570.1"/>
    </source>
</evidence>
<protein>
    <submittedName>
        <fullName evidence="11">Kinesin-like protein KIN-7H</fullName>
    </submittedName>
</protein>
<comment type="similarity">
    <text evidence="1">Belongs to the TRAFAC class myosin-kinesin ATPase superfamily. Kinesin family. KIN-7 subfamily.</text>
</comment>
<dbReference type="InterPro" id="IPR021881">
    <property type="entry name" value="NACK_C"/>
</dbReference>
<dbReference type="InterPro" id="IPR027640">
    <property type="entry name" value="Kinesin-like_fam"/>
</dbReference>
<dbReference type="GO" id="GO:0005524">
    <property type="term" value="F:ATP binding"/>
    <property type="evidence" value="ECO:0007669"/>
    <property type="project" value="UniProtKB-UniRule"/>
</dbReference>
<accession>A0AAV6NNC8</accession>
<feature type="region of interest" description="Disordered" evidence="9">
    <location>
        <begin position="821"/>
        <end position="840"/>
    </location>
</feature>
<keyword evidence="3 7" id="KW-0547">Nucleotide-binding</keyword>
<evidence type="ECO:0000256" key="7">
    <source>
        <dbReference type="PROSITE-ProRule" id="PRU00283"/>
    </source>
</evidence>
<feature type="compositionally biased region" description="Polar residues" evidence="9">
    <location>
        <begin position="622"/>
        <end position="654"/>
    </location>
</feature>
<feature type="domain" description="Kinesin motor" evidence="10">
    <location>
        <begin position="69"/>
        <end position="396"/>
    </location>
</feature>
<dbReference type="GO" id="GO:0008017">
    <property type="term" value="F:microtubule binding"/>
    <property type="evidence" value="ECO:0007669"/>
    <property type="project" value="InterPro"/>
</dbReference>
<evidence type="ECO:0000256" key="1">
    <source>
        <dbReference type="ARBA" id="ARBA00007310"/>
    </source>
</evidence>
<dbReference type="PANTHER" id="PTHR47968:SF55">
    <property type="entry name" value="KINESIN-LIKE PROTEIN KIN-7H"/>
    <property type="match status" value="1"/>
</dbReference>
<comment type="caution">
    <text evidence="11">The sequence shown here is derived from an EMBL/GenBank/DDBJ whole genome shotgun (WGS) entry which is preliminary data.</text>
</comment>
<keyword evidence="2" id="KW-0493">Microtubule</keyword>
<evidence type="ECO:0000256" key="3">
    <source>
        <dbReference type="ARBA" id="ARBA00022741"/>
    </source>
</evidence>
<dbReference type="CDD" id="cd01374">
    <property type="entry name" value="KISc_CENP_E"/>
    <property type="match status" value="1"/>
</dbReference>
<dbReference type="InterPro" id="IPR001752">
    <property type="entry name" value="Kinesin_motor_dom"/>
</dbReference>
<evidence type="ECO:0000256" key="5">
    <source>
        <dbReference type="ARBA" id="ARBA00023054"/>
    </source>
</evidence>
<dbReference type="GO" id="GO:0005874">
    <property type="term" value="C:microtubule"/>
    <property type="evidence" value="ECO:0007669"/>
    <property type="project" value="UniProtKB-KW"/>
</dbReference>
<dbReference type="Pfam" id="PF11995">
    <property type="entry name" value="DUF3490"/>
    <property type="match status" value="1"/>
</dbReference>
<feature type="coiled-coil region" evidence="8">
    <location>
        <begin position="405"/>
        <end position="468"/>
    </location>
</feature>
<gene>
    <name evidence="11" type="primary">KIN7H</name>
    <name evidence="11" type="ORF">SDJN03_05803</name>
</gene>
<feature type="compositionally biased region" description="Polar residues" evidence="9">
    <location>
        <begin position="526"/>
        <end position="536"/>
    </location>
</feature>
<dbReference type="InterPro" id="IPR019821">
    <property type="entry name" value="Kinesin_motor_CS"/>
</dbReference>
<evidence type="ECO:0000256" key="2">
    <source>
        <dbReference type="ARBA" id="ARBA00022701"/>
    </source>
</evidence>
<dbReference type="GO" id="GO:0007018">
    <property type="term" value="P:microtubule-based movement"/>
    <property type="evidence" value="ECO:0007669"/>
    <property type="project" value="InterPro"/>
</dbReference>
<dbReference type="PROSITE" id="PS00411">
    <property type="entry name" value="KINESIN_MOTOR_1"/>
    <property type="match status" value="1"/>
</dbReference>
<keyword evidence="5 8" id="KW-0175">Coiled coil</keyword>
<dbReference type="FunFam" id="3.40.850.10:FF:000016">
    <property type="entry name" value="Kinesin-like protein"/>
    <property type="match status" value="1"/>
</dbReference>
<evidence type="ECO:0000313" key="12">
    <source>
        <dbReference type="Proteomes" id="UP000685013"/>
    </source>
</evidence>